<evidence type="ECO:0000256" key="1">
    <source>
        <dbReference type="SAM" id="SignalP"/>
    </source>
</evidence>
<evidence type="ECO:0000313" key="2">
    <source>
        <dbReference type="EMBL" id="OEE35287.1"/>
    </source>
</evidence>
<keyword evidence="1" id="KW-0732">Signal</keyword>
<sequence>MLQTNNSKWLFFTVVLIISSSVNASTQSYREHLLNARAQLNQAILALERAERANDGSQRYSFDTIEGKRSIREVMEGVDHFMSAPLQPQLIPNQYSNKEGD</sequence>
<protein>
    <recommendedName>
        <fullName evidence="4">Integrative conjugative element protein, RAQPRD family</fullName>
    </recommendedName>
</protein>
<dbReference type="STRING" id="1187848.A1QO_00580"/>
<evidence type="ECO:0008006" key="4">
    <source>
        <dbReference type="Google" id="ProtNLM"/>
    </source>
</evidence>
<feature type="signal peptide" evidence="1">
    <location>
        <begin position="1"/>
        <end position="24"/>
    </location>
</feature>
<organism evidence="2 3">
    <name type="scientific">Vibrio genomosp. F10 str. ZF-129</name>
    <dbReference type="NCBI Taxonomy" id="1187848"/>
    <lineage>
        <taxon>Bacteria</taxon>
        <taxon>Pseudomonadati</taxon>
        <taxon>Pseudomonadota</taxon>
        <taxon>Gammaproteobacteria</taxon>
        <taxon>Vibrionales</taxon>
        <taxon>Vibrionaceae</taxon>
        <taxon>Vibrio</taxon>
    </lineage>
</organism>
<reference evidence="2 3" key="1">
    <citation type="journal article" date="2012" name="Science">
        <title>Ecological populations of bacteria act as socially cohesive units of antibiotic production and resistance.</title>
        <authorList>
            <person name="Cordero O.X."/>
            <person name="Wildschutte H."/>
            <person name="Kirkup B."/>
            <person name="Proehl S."/>
            <person name="Ngo L."/>
            <person name="Hussain F."/>
            <person name="Le Roux F."/>
            <person name="Mincer T."/>
            <person name="Polz M.F."/>
        </authorList>
    </citation>
    <scope>NUCLEOTIDE SEQUENCE [LARGE SCALE GENOMIC DNA]</scope>
    <source>
        <strain evidence="2 3">ZF-129</strain>
    </source>
</reference>
<proteinExistence type="predicted"/>
<dbReference type="EMBL" id="AJYQ02000078">
    <property type="protein sequence ID" value="OEE35287.1"/>
    <property type="molecule type" value="Genomic_DNA"/>
</dbReference>
<accession>A0A1E5BGA1</accession>
<evidence type="ECO:0000313" key="3">
    <source>
        <dbReference type="Proteomes" id="UP000094741"/>
    </source>
</evidence>
<gene>
    <name evidence="2" type="ORF">A1QO_00580</name>
</gene>
<feature type="chain" id="PRO_5009171587" description="Integrative conjugative element protein, RAQPRD family" evidence="1">
    <location>
        <begin position="25"/>
        <end position="101"/>
    </location>
</feature>
<dbReference type="Proteomes" id="UP000094741">
    <property type="component" value="Unassembled WGS sequence"/>
</dbReference>
<dbReference type="RefSeq" id="WP_017041641.1">
    <property type="nucleotide sequence ID" value="NZ_AJYQ02000078.1"/>
</dbReference>
<comment type="caution">
    <text evidence="2">The sequence shown here is derived from an EMBL/GenBank/DDBJ whole genome shotgun (WGS) entry which is preliminary data.</text>
</comment>
<name>A0A1E5BGA1_9VIBR</name>
<dbReference type="AlphaFoldDB" id="A0A1E5BGA1"/>